<dbReference type="PANTHER" id="PTHR43679:SF2">
    <property type="entry name" value="OCTANOYL-[GCVH]:PROTEIN N-OCTANOYLTRANSFERASE"/>
    <property type="match status" value="1"/>
</dbReference>
<comment type="caution">
    <text evidence="2">The sequence shown here is derived from an EMBL/GenBank/DDBJ whole genome shotgun (WGS) entry which is preliminary data.</text>
</comment>
<protein>
    <recommendedName>
        <fullName evidence="1">BPL/LPL catalytic domain-containing protein</fullName>
    </recommendedName>
</protein>
<evidence type="ECO:0000313" key="3">
    <source>
        <dbReference type="Proteomes" id="UP000064249"/>
    </source>
</evidence>
<organism evidence="2 3">
    <name type="scientific">Anaerolinea thermophila</name>
    <dbReference type="NCBI Taxonomy" id="167964"/>
    <lineage>
        <taxon>Bacteria</taxon>
        <taxon>Bacillati</taxon>
        <taxon>Chloroflexota</taxon>
        <taxon>Anaerolineae</taxon>
        <taxon>Anaerolineales</taxon>
        <taxon>Anaerolineaceae</taxon>
        <taxon>Anaerolinea</taxon>
    </lineage>
</organism>
<evidence type="ECO:0000313" key="2">
    <source>
        <dbReference type="EMBL" id="KUK46786.1"/>
    </source>
</evidence>
<dbReference type="EMBL" id="LGFU01000008">
    <property type="protein sequence ID" value="KUK46786.1"/>
    <property type="molecule type" value="Genomic_DNA"/>
</dbReference>
<dbReference type="Pfam" id="PF21948">
    <property type="entry name" value="LplA-B_cat"/>
    <property type="match status" value="1"/>
</dbReference>
<proteinExistence type="predicted"/>
<dbReference type="PROSITE" id="PS51733">
    <property type="entry name" value="BPL_LPL_CATALYTIC"/>
    <property type="match status" value="1"/>
</dbReference>
<sequence length="254" mass="28472">MAVDEAILESTAGFQQPTTLRLYAWNPYCLSLGHAQTITDIDLDRLQASRWQLVRRPTGGKAILHANELTYCICASKKDPHVQGSVLESYQHLSQGLINAMQFVNLKAISEPHKSPAERNTTKPICFEIPSDYEITMHGKKIIGSAQARKKDGVLQHGAIPLFGDITRITQALSYSTEEERSQAAALLNERAAVLETFTAEKITWKKMAHALICGFENALGIKMTIGRLSDSERERAKQLMEEKYANDEWTKRL</sequence>
<dbReference type="PATRIC" id="fig|167964.4.peg.614"/>
<dbReference type="InterPro" id="IPR050664">
    <property type="entry name" value="Octanoyltrans_LipM/LipL"/>
</dbReference>
<dbReference type="AlphaFoldDB" id="A0A101FYG7"/>
<evidence type="ECO:0000259" key="1">
    <source>
        <dbReference type="PROSITE" id="PS51733"/>
    </source>
</evidence>
<feature type="domain" description="BPL/LPL catalytic" evidence="1">
    <location>
        <begin position="14"/>
        <end position="224"/>
    </location>
</feature>
<dbReference type="PANTHER" id="PTHR43679">
    <property type="entry name" value="OCTANOYLTRANSFERASE LIPM-RELATED"/>
    <property type="match status" value="1"/>
</dbReference>
<gene>
    <name evidence="2" type="ORF">XD73_0358</name>
</gene>
<dbReference type="Proteomes" id="UP000064249">
    <property type="component" value="Unassembled WGS sequence"/>
</dbReference>
<dbReference type="CDD" id="cd16443">
    <property type="entry name" value="LplA"/>
    <property type="match status" value="1"/>
</dbReference>
<reference evidence="2 3" key="1">
    <citation type="journal article" date="2015" name="MBio">
        <title>Genome-Resolved Metagenomic Analysis Reveals Roles for Candidate Phyla and Other Microbial Community Members in Biogeochemical Transformations in Oil Reservoirs.</title>
        <authorList>
            <person name="Hu P."/>
            <person name="Tom L."/>
            <person name="Singh A."/>
            <person name="Thomas B.C."/>
            <person name="Baker B.J."/>
            <person name="Piceno Y.M."/>
            <person name="Andersen G.L."/>
            <person name="Banfield J.F."/>
        </authorList>
    </citation>
    <scope>NUCLEOTIDE SEQUENCE [LARGE SCALE GENOMIC DNA]</scope>
    <source>
        <strain evidence="2">46_16</strain>
    </source>
</reference>
<dbReference type="SUPFAM" id="SSF55681">
    <property type="entry name" value="Class II aaRS and biotin synthetases"/>
    <property type="match status" value="1"/>
</dbReference>
<name>A0A101FYG7_9CHLR</name>
<dbReference type="InterPro" id="IPR045864">
    <property type="entry name" value="aa-tRNA-synth_II/BPL/LPL"/>
</dbReference>
<dbReference type="InterPro" id="IPR004143">
    <property type="entry name" value="BPL_LPL_catalytic"/>
</dbReference>
<accession>A0A101FYG7</accession>
<dbReference type="Gene3D" id="3.30.930.10">
    <property type="entry name" value="Bira Bifunctional Protein, Domain 2"/>
    <property type="match status" value="1"/>
</dbReference>